<gene>
    <name evidence="2" type="ORF">QRX60_23090</name>
</gene>
<dbReference type="Gene3D" id="1.20.120.450">
    <property type="entry name" value="dinb family like domain"/>
    <property type="match status" value="1"/>
</dbReference>
<sequence length="188" mass="21019">MPDEPAPGRRPSGIPPLAAEDHTCAECGLSYPTLTIEAARAIIGSLPHAVAAAVGQAATRDLRRRPAPDRWSALEYLCHLRDVCVTYTIRLHRARTEDRPVLEPMLNDLRARRFRYNERSFDGVRDELAACAAGLGEEIERLTPPDRERTVTRLAGEHRTARWLVRQAAHEVAHHLEDIRHCLSGSTP</sequence>
<evidence type="ECO:0000313" key="2">
    <source>
        <dbReference type="EMBL" id="WIY06591.1"/>
    </source>
</evidence>
<organism evidence="2 3">
    <name type="scientific">Amycolatopsis mongoliensis</name>
    <dbReference type="NCBI Taxonomy" id="715475"/>
    <lineage>
        <taxon>Bacteria</taxon>
        <taxon>Bacillati</taxon>
        <taxon>Actinomycetota</taxon>
        <taxon>Actinomycetes</taxon>
        <taxon>Pseudonocardiales</taxon>
        <taxon>Pseudonocardiaceae</taxon>
        <taxon>Amycolatopsis</taxon>
    </lineage>
</organism>
<reference evidence="2 3" key="1">
    <citation type="submission" date="2023-06" db="EMBL/GenBank/DDBJ databases">
        <authorList>
            <person name="Oyuntsetseg B."/>
            <person name="Kim S.B."/>
        </authorList>
    </citation>
    <scope>NUCLEOTIDE SEQUENCE [LARGE SCALE GENOMIC DNA]</scope>
    <source>
        <strain evidence="2 3">4-36</strain>
    </source>
</reference>
<dbReference type="Pfam" id="PF12867">
    <property type="entry name" value="DinB_2"/>
    <property type="match status" value="1"/>
</dbReference>
<dbReference type="EMBL" id="CP127295">
    <property type="protein sequence ID" value="WIY06591.1"/>
    <property type="molecule type" value="Genomic_DNA"/>
</dbReference>
<accession>A0A9Y2JZR1</accession>
<name>A0A9Y2JZR1_9PSEU</name>
<evidence type="ECO:0000259" key="1">
    <source>
        <dbReference type="Pfam" id="PF12867"/>
    </source>
</evidence>
<evidence type="ECO:0000313" key="3">
    <source>
        <dbReference type="Proteomes" id="UP001239397"/>
    </source>
</evidence>
<dbReference type="InterPro" id="IPR034660">
    <property type="entry name" value="DinB/YfiT-like"/>
</dbReference>
<proteinExistence type="predicted"/>
<feature type="domain" description="DinB-like" evidence="1">
    <location>
        <begin position="48"/>
        <end position="179"/>
    </location>
</feature>
<dbReference type="AlphaFoldDB" id="A0A9Y2JZR1"/>
<dbReference type="KEGG" id="amog:QRX60_23090"/>
<dbReference type="RefSeq" id="WP_286002850.1">
    <property type="nucleotide sequence ID" value="NZ_CP127295.1"/>
</dbReference>
<dbReference type="SUPFAM" id="SSF109854">
    <property type="entry name" value="DinB/YfiT-like putative metalloenzymes"/>
    <property type="match status" value="1"/>
</dbReference>
<keyword evidence="3" id="KW-1185">Reference proteome</keyword>
<protein>
    <submittedName>
        <fullName evidence="2">DinB family protein</fullName>
    </submittedName>
</protein>
<dbReference type="Proteomes" id="UP001239397">
    <property type="component" value="Chromosome"/>
</dbReference>
<dbReference type="InterPro" id="IPR024775">
    <property type="entry name" value="DinB-like"/>
</dbReference>